<keyword evidence="3" id="KW-1185">Reference proteome</keyword>
<evidence type="ECO:0000313" key="3">
    <source>
        <dbReference type="Proteomes" id="UP000218899"/>
    </source>
</evidence>
<evidence type="ECO:0000313" key="2">
    <source>
        <dbReference type="EMBL" id="BAU48536.1"/>
    </source>
</evidence>
<accession>A0A1B4V4R4</accession>
<evidence type="ECO:0000256" key="1">
    <source>
        <dbReference type="SAM" id="MobiDB-lite"/>
    </source>
</evidence>
<reference evidence="2 3" key="1">
    <citation type="submission" date="2015-08" db="EMBL/GenBank/DDBJ databases">
        <title>Complete genome sequence of Sulfurifustis variabilis.</title>
        <authorList>
            <person name="Miura A."/>
            <person name="Kojima H."/>
            <person name="Fukui M."/>
        </authorList>
    </citation>
    <scope>NUCLEOTIDE SEQUENCE [LARGE SCALE GENOMIC DNA]</scope>
    <source>
        <strain evidence="3">skN76</strain>
    </source>
</reference>
<feature type="region of interest" description="Disordered" evidence="1">
    <location>
        <begin position="16"/>
        <end position="36"/>
    </location>
</feature>
<dbReference type="EMBL" id="AP014936">
    <property type="protein sequence ID" value="BAU48536.1"/>
    <property type="molecule type" value="Genomic_DNA"/>
</dbReference>
<gene>
    <name evidence="2" type="ORF">SVA_1984</name>
</gene>
<dbReference type="AlphaFoldDB" id="A0A1B4V4R4"/>
<organism evidence="2 3">
    <name type="scientific">Sulfurifustis variabilis</name>
    <dbReference type="NCBI Taxonomy" id="1675686"/>
    <lineage>
        <taxon>Bacteria</taxon>
        <taxon>Pseudomonadati</taxon>
        <taxon>Pseudomonadota</taxon>
        <taxon>Gammaproteobacteria</taxon>
        <taxon>Acidiferrobacterales</taxon>
        <taxon>Acidiferrobacteraceae</taxon>
        <taxon>Sulfurifustis</taxon>
    </lineage>
</organism>
<dbReference type="KEGG" id="sva:SVA_1984"/>
<feature type="compositionally biased region" description="Basic and acidic residues" evidence="1">
    <location>
        <begin position="16"/>
        <end position="33"/>
    </location>
</feature>
<sequence>MNDIAGDIRLATSRSVRRENVTLSERPHTDASRLRPRARPVAVRIATAARFGIGRNAFLHLRTSAMSRA</sequence>
<dbReference type="Proteomes" id="UP000218899">
    <property type="component" value="Chromosome"/>
</dbReference>
<proteinExistence type="predicted"/>
<name>A0A1B4V4R4_9GAMM</name>
<dbReference type="RefSeq" id="WP_096461036.1">
    <property type="nucleotide sequence ID" value="NZ_AP014936.1"/>
</dbReference>
<protein>
    <submittedName>
        <fullName evidence="2">Uncharacterized protein</fullName>
    </submittedName>
</protein>